<dbReference type="AlphaFoldDB" id="A0AAV4BKK1"/>
<sequence>MRTIEVAQFIEDSNPVVHQDIGEAQARGIQEVGETQVTKSRAGKNRGTLQTGRTILSVLEENCQTAIDVITSVLILHTRSVINEKATITEITEGELVEA</sequence>
<reference evidence="1 2" key="1">
    <citation type="journal article" date="2021" name="Elife">
        <title>Chloroplast acquisition without the gene transfer in kleptoplastic sea slugs, Plakobranchus ocellatus.</title>
        <authorList>
            <person name="Maeda T."/>
            <person name="Takahashi S."/>
            <person name="Yoshida T."/>
            <person name="Shimamura S."/>
            <person name="Takaki Y."/>
            <person name="Nagai Y."/>
            <person name="Toyoda A."/>
            <person name="Suzuki Y."/>
            <person name="Arimoto A."/>
            <person name="Ishii H."/>
            <person name="Satoh N."/>
            <person name="Nishiyama T."/>
            <person name="Hasebe M."/>
            <person name="Maruyama T."/>
            <person name="Minagawa J."/>
            <person name="Obokata J."/>
            <person name="Shigenobu S."/>
        </authorList>
    </citation>
    <scope>NUCLEOTIDE SEQUENCE [LARGE SCALE GENOMIC DNA]</scope>
</reference>
<organism evidence="1 2">
    <name type="scientific">Plakobranchus ocellatus</name>
    <dbReference type="NCBI Taxonomy" id="259542"/>
    <lineage>
        <taxon>Eukaryota</taxon>
        <taxon>Metazoa</taxon>
        <taxon>Spiralia</taxon>
        <taxon>Lophotrochozoa</taxon>
        <taxon>Mollusca</taxon>
        <taxon>Gastropoda</taxon>
        <taxon>Heterobranchia</taxon>
        <taxon>Euthyneura</taxon>
        <taxon>Panpulmonata</taxon>
        <taxon>Sacoglossa</taxon>
        <taxon>Placobranchoidea</taxon>
        <taxon>Plakobranchidae</taxon>
        <taxon>Plakobranchus</taxon>
    </lineage>
</organism>
<keyword evidence="2" id="KW-1185">Reference proteome</keyword>
<evidence type="ECO:0000313" key="1">
    <source>
        <dbReference type="EMBL" id="GFO19333.1"/>
    </source>
</evidence>
<dbReference type="EMBL" id="BLXT01005065">
    <property type="protein sequence ID" value="GFO19333.1"/>
    <property type="molecule type" value="Genomic_DNA"/>
</dbReference>
<comment type="caution">
    <text evidence="1">The sequence shown here is derived from an EMBL/GenBank/DDBJ whole genome shotgun (WGS) entry which is preliminary data.</text>
</comment>
<gene>
    <name evidence="1" type="ORF">PoB_004583800</name>
</gene>
<accession>A0AAV4BKK1</accession>
<dbReference type="Proteomes" id="UP000735302">
    <property type="component" value="Unassembled WGS sequence"/>
</dbReference>
<name>A0AAV4BKK1_9GAST</name>
<protein>
    <submittedName>
        <fullName evidence="1">Uncharacterized protein</fullName>
    </submittedName>
</protein>
<proteinExistence type="predicted"/>
<evidence type="ECO:0000313" key="2">
    <source>
        <dbReference type="Proteomes" id="UP000735302"/>
    </source>
</evidence>